<evidence type="ECO:0000256" key="7">
    <source>
        <dbReference type="SAM" id="MobiDB-lite"/>
    </source>
</evidence>
<name>A0AAY4BBZ9_9TELE</name>
<dbReference type="PROSITE" id="PS01254">
    <property type="entry name" value="FETUIN_1"/>
    <property type="match status" value="1"/>
</dbReference>
<accession>A0AAY4BBZ9</accession>
<keyword evidence="4" id="KW-0677">Repeat</keyword>
<protein>
    <recommendedName>
        <fullName evidence="9">Cystatin fetuin-B-type domain-containing protein</fullName>
    </recommendedName>
</protein>
<feature type="signal peptide" evidence="8">
    <location>
        <begin position="1"/>
        <end position="29"/>
    </location>
</feature>
<evidence type="ECO:0000256" key="2">
    <source>
        <dbReference type="ARBA" id="ARBA00022525"/>
    </source>
</evidence>
<dbReference type="InterPro" id="IPR000010">
    <property type="entry name" value="Cystatin_dom"/>
</dbReference>
<evidence type="ECO:0000256" key="8">
    <source>
        <dbReference type="SAM" id="SignalP"/>
    </source>
</evidence>
<dbReference type="SUPFAM" id="SSF54403">
    <property type="entry name" value="Cystatin/monellin"/>
    <property type="match status" value="1"/>
</dbReference>
<dbReference type="PROSITE" id="PS51530">
    <property type="entry name" value="CYSTATIN_FETUIN_B"/>
    <property type="match status" value="1"/>
</dbReference>
<dbReference type="PANTHER" id="PTHR13814:SF15">
    <property type="entry name" value="SI:CH211-262H13.5"/>
    <property type="match status" value="1"/>
</dbReference>
<keyword evidence="6" id="KW-0325">Glycoprotein</keyword>
<organism evidence="10 11">
    <name type="scientific">Denticeps clupeoides</name>
    <name type="common">denticle herring</name>
    <dbReference type="NCBI Taxonomy" id="299321"/>
    <lineage>
        <taxon>Eukaryota</taxon>
        <taxon>Metazoa</taxon>
        <taxon>Chordata</taxon>
        <taxon>Craniata</taxon>
        <taxon>Vertebrata</taxon>
        <taxon>Euteleostomi</taxon>
        <taxon>Actinopterygii</taxon>
        <taxon>Neopterygii</taxon>
        <taxon>Teleostei</taxon>
        <taxon>Clupei</taxon>
        <taxon>Clupeiformes</taxon>
        <taxon>Denticipitoidei</taxon>
        <taxon>Denticipitidae</taxon>
        <taxon>Denticeps</taxon>
    </lineage>
</organism>
<dbReference type="CDD" id="cd00042">
    <property type="entry name" value="CY"/>
    <property type="match status" value="1"/>
</dbReference>
<feature type="compositionally biased region" description="Low complexity" evidence="7">
    <location>
        <begin position="322"/>
        <end position="335"/>
    </location>
</feature>
<evidence type="ECO:0000259" key="9">
    <source>
        <dbReference type="PROSITE" id="PS51530"/>
    </source>
</evidence>
<feature type="domain" description="Cystatin fetuin-B-type" evidence="9">
    <location>
        <begin position="28"/>
        <end position="141"/>
    </location>
</feature>
<dbReference type="InterPro" id="IPR046350">
    <property type="entry name" value="Cystatin_sf"/>
</dbReference>
<dbReference type="Ensembl" id="ENSDCDT00010019563.1">
    <property type="protein sequence ID" value="ENSDCDP00010018484.1"/>
    <property type="gene ID" value="ENSDCDG00010008382.1"/>
</dbReference>
<keyword evidence="11" id="KW-1185">Reference proteome</keyword>
<dbReference type="InterPro" id="IPR050735">
    <property type="entry name" value="Kininogen_Fetuin_HRG"/>
</dbReference>
<evidence type="ECO:0000256" key="3">
    <source>
        <dbReference type="ARBA" id="ARBA00022729"/>
    </source>
</evidence>
<dbReference type="SMART" id="SM00043">
    <property type="entry name" value="CY"/>
    <property type="match status" value="1"/>
</dbReference>
<evidence type="ECO:0000256" key="6">
    <source>
        <dbReference type="ARBA" id="ARBA00023180"/>
    </source>
</evidence>
<keyword evidence="2" id="KW-0964">Secreted</keyword>
<evidence type="ECO:0000256" key="5">
    <source>
        <dbReference type="ARBA" id="ARBA00023157"/>
    </source>
</evidence>
<evidence type="ECO:0000256" key="4">
    <source>
        <dbReference type="ARBA" id="ARBA00022737"/>
    </source>
</evidence>
<comment type="subcellular location">
    <subcellularLocation>
        <location evidence="1">Secreted</location>
    </subcellularLocation>
</comment>
<dbReference type="Pfam" id="PF00031">
    <property type="entry name" value="Cystatin"/>
    <property type="match status" value="1"/>
</dbReference>
<reference evidence="10" key="2">
    <citation type="submission" date="2025-08" db="UniProtKB">
        <authorList>
            <consortium name="Ensembl"/>
        </authorList>
    </citation>
    <scope>IDENTIFICATION</scope>
</reference>
<evidence type="ECO:0000313" key="11">
    <source>
        <dbReference type="Proteomes" id="UP000694580"/>
    </source>
</evidence>
<evidence type="ECO:0000256" key="1">
    <source>
        <dbReference type="ARBA" id="ARBA00004613"/>
    </source>
</evidence>
<proteinExistence type="predicted"/>
<evidence type="ECO:0000313" key="10">
    <source>
        <dbReference type="Ensembl" id="ENSDCDP00010018484.1"/>
    </source>
</evidence>
<dbReference type="Proteomes" id="UP000694580">
    <property type="component" value="Chromosome 13"/>
</dbReference>
<dbReference type="GO" id="GO:0004869">
    <property type="term" value="F:cysteine-type endopeptidase inhibitor activity"/>
    <property type="evidence" value="ECO:0007669"/>
    <property type="project" value="InterPro"/>
</dbReference>
<reference evidence="10" key="3">
    <citation type="submission" date="2025-09" db="UniProtKB">
        <authorList>
            <consortium name="Ensembl"/>
        </authorList>
    </citation>
    <scope>IDENTIFICATION</scope>
</reference>
<keyword evidence="3 8" id="KW-0732">Signal</keyword>
<dbReference type="PANTHER" id="PTHR13814">
    <property type="entry name" value="FETUIN"/>
    <property type="match status" value="1"/>
</dbReference>
<gene>
    <name evidence="10" type="primary">si:ch211-262h13.5</name>
</gene>
<dbReference type="InterPro" id="IPR025764">
    <property type="entry name" value="Cystatin_Fetuin_B"/>
</dbReference>
<sequence length="393" mass="42756">MKMASREGAGRPGLLWILPIVSLLARGSTQVVELTPVPCDDRTVERLARLAVTYTNEDRGAGYKFALNRVANVHLHAQGPAGKVYYLDLDVLETKCHVKSPKTWKHCDVRPFMETQISGNCNITVLHTVDGFSYLYSYDCTLVPDPPEKLQMTCPACPLLLHVDSHEAQSLALLTLNKYKQQSTLPITLGLHTITRASSQSGATPASFVEYTIADCAAELPASGFCNPENAGIEAIGFCVGAVFGQKDFQQHAQVSCEIFHPQRIPNTGGPIAGPEPPIDHPADRVPPAVGPEDDGLLDHVQHIPFPYDQQPLGTPSTQLASSESSESESMSSEETGVRISRPPLDFHYKPYRKKRQAAGTGKPTHTPVFLTLFPSGVSPFRSCPGPSRYTTV</sequence>
<feature type="compositionally biased region" description="Polar residues" evidence="7">
    <location>
        <begin position="312"/>
        <end position="321"/>
    </location>
</feature>
<feature type="chain" id="PRO_5044318351" description="Cystatin fetuin-B-type domain-containing protein" evidence="8">
    <location>
        <begin position="30"/>
        <end position="393"/>
    </location>
</feature>
<dbReference type="Gene3D" id="3.10.450.10">
    <property type="match status" value="2"/>
</dbReference>
<dbReference type="InterPro" id="IPR001363">
    <property type="entry name" value="Prot_inh_fetuin_CS"/>
</dbReference>
<dbReference type="AlphaFoldDB" id="A0AAY4BBZ9"/>
<feature type="region of interest" description="Disordered" evidence="7">
    <location>
        <begin position="266"/>
        <end position="346"/>
    </location>
</feature>
<dbReference type="GeneTree" id="ENSGT00950000182930"/>
<reference evidence="10 11" key="1">
    <citation type="submission" date="2020-06" db="EMBL/GenBank/DDBJ databases">
        <authorList>
            <consortium name="Wellcome Sanger Institute Data Sharing"/>
        </authorList>
    </citation>
    <scope>NUCLEOTIDE SEQUENCE [LARGE SCALE GENOMIC DNA]</scope>
</reference>
<dbReference type="GO" id="GO:0005615">
    <property type="term" value="C:extracellular space"/>
    <property type="evidence" value="ECO:0007669"/>
    <property type="project" value="InterPro"/>
</dbReference>
<keyword evidence="5" id="KW-1015">Disulfide bond</keyword>